<reference evidence="2" key="1">
    <citation type="submission" date="2016-10" db="EMBL/GenBank/DDBJ databases">
        <title>Frankia sp. NRRL B-16386 Genome sequencing.</title>
        <authorList>
            <person name="Ghodhbane-Gtari F."/>
            <person name="Swanson E."/>
            <person name="Gueddou A."/>
            <person name="Hezbri K."/>
            <person name="Ktari K."/>
            <person name="Nouioui I."/>
            <person name="Morris K."/>
            <person name="Simpson S."/>
            <person name="Abebe-Akele F."/>
            <person name="Thomas K."/>
            <person name="Gtari M."/>
            <person name="Tisa L.S."/>
        </authorList>
    </citation>
    <scope>NUCLEOTIDE SEQUENCE [LARGE SCALE GENOMIC DNA]</scope>
    <source>
        <strain evidence="2">NRRL B-16386</strain>
    </source>
</reference>
<dbReference type="AlphaFoldDB" id="A0A1V2I3Q8"/>
<dbReference type="Proteomes" id="UP000188929">
    <property type="component" value="Unassembled WGS sequence"/>
</dbReference>
<evidence type="ECO:0000313" key="2">
    <source>
        <dbReference type="Proteomes" id="UP000188929"/>
    </source>
</evidence>
<comment type="caution">
    <text evidence="1">The sequence shown here is derived from an EMBL/GenBank/DDBJ whole genome shotgun (WGS) entry which is preliminary data.</text>
</comment>
<protein>
    <submittedName>
        <fullName evidence="1">Uncharacterized protein</fullName>
    </submittedName>
</protein>
<dbReference type="Gene3D" id="3.10.150.10">
    <property type="entry name" value="DNA Polymerase III, subunit A, domain 2"/>
    <property type="match status" value="1"/>
</dbReference>
<gene>
    <name evidence="1" type="ORF">BL253_27945</name>
</gene>
<dbReference type="STRING" id="1834516.BL253_27945"/>
<keyword evidence="2" id="KW-1185">Reference proteome</keyword>
<dbReference type="RefSeq" id="WP_076820375.1">
    <property type="nucleotide sequence ID" value="NZ_MOMC01000062.1"/>
</dbReference>
<sequence length="94" mass="10101">MHPGAIVVAPWFTDRPEQVAAPEVPAEVAGLDVPRPWVFKPGYLLDAIDSFTSPTIALHLHADVAKPVLLTATPDELADPAAFRHLVMPINTDA</sequence>
<dbReference type="EMBL" id="MOMC01000062">
    <property type="protein sequence ID" value="ONH25205.1"/>
    <property type="molecule type" value="Genomic_DNA"/>
</dbReference>
<organism evidence="1 2">
    <name type="scientific">Pseudofrankia asymbiotica</name>
    <dbReference type="NCBI Taxonomy" id="1834516"/>
    <lineage>
        <taxon>Bacteria</taxon>
        <taxon>Bacillati</taxon>
        <taxon>Actinomycetota</taxon>
        <taxon>Actinomycetes</taxon>
        <taxon>Frankiales</taxon>
        <taxon>Frankiaceae</taxon>
        <taxon>Pseudofrankia</taxon>
    </lineage>
</organism>
<proteinExistence type="predicted"/>
<evidence type="ECO:0000313" key="1">
    <source>
        <dbReference type="EMBL" id="ONH25205.1"/>
    </source>
</evidence>
<name>A0A1V2I3Q8_9ACTN</name>
<accession>A0A1V2I3Q8</accession>